<keyword evidence="2" id="KW-1133">Transmembrane helix</keyword>
<dbReference type="InterPro" id="IPR024883">
    <property type="entry name" value="Neurensin"/>
</dbReference>
<accession>A0A3B1IKW6</accession>
<dbReference type="GeneID" id="103024536"/>
<dbReference type="GO" id="GO:0030133">
    <property type="term" value="C:transport vesicle"/>
    <property type="evidence" value="ECO:0007669"/>
    <property type="project" value="InterPro"/>
</dbReference>
<name>A0A3B1IKW6_ASTMX</name>
<feature type="transmembrane region" description="Helical" evidence="2">
    <location>
        <begin position="120"/>
        <end position="141"/>
    </location>
</feature>
<evidence type="ECO:0000256" key="2">
    <source>
        <dbReference type="SAM" id="Phobius"/>
    </source>
</evidence>
<evidence type="ECO:0000313" key="3">
    <source>
        <dbReference type="Ensembl" id="ENSAMXP00000029874.1"/>
    </source>
</evidence>
<reference evidence="3" key="4">
    <citation type="submission" date="2025-09" db="UniProtKB">
        <authorList>
            <consortium name="Ensembl"/>
        </authorList>
    </citation>
    <scope>IDENTIFICATION</scope>
</reference>
<organism evidence="3 4">
    <name type="scientific">Astyanax mexicanus</name>
    <name type="common">Blind cave fish</name>
    <name type="synonym">Astyanax fasciatus mexicanus</name>
    <dbReference type="NCBI Taxonomy" id="7994"/>
    <lineage>
        <taxon>Eukaryota</taxon>
        <taxon>Metazoa</taxon>
        <taxon>Chordata</taxon>
        <taxon>Craniata</taxon>
        <taxon>Vertebrata</taxon>
        <taxon>Euteleostomi</taxon>
        <taxon>Actinopterygii</taxon>
        <taxon>Neopterygii</taxon>
        <taxon>Teleostei</taxon>
        <taxon>Ostariophysi</taxon>
        <taxon>Characiformes</taxon>
        <taxon>Characoidei</taxon>
        <taxon>Acestrorhamphidae</taxon>
        <taxon>Acestrorhamphinae</taxon>
        <taxon>Astyanax</taxon>
    </lineage>
</organism>
<evidence type="ECO:0000313" key="4">
    <source>
        <dbReference type="Proteomes" id="UP000018467"/>
    </source>
</evidence>
<dbReference type="RefSeq" id="XP_022538890.1">
    <property type="nucleotide sequence ID" value="XM_022683169.2"/>
</dbReference>
<dbReference type="GO" id="GO:0007399">
    <property type="term" value="P:nervous system development"/>
    <property type="evidence" value="ECO:0007669"/>
    <property type="project" value="TreeGrafter"/>
</dbReference>
<feature type="compositionally biased region" description="Basic and acidic residues" evidence="1">
    <location>
        <begin position="146"/>
        <end position="162"/>
    </location>
</feature>
<dbReference type="OrthoDB" id="5979667at2759"/>
<dbReference type="GeneTree" id="ENSGT00530000063877"/>
<dbReference type="AlphaFoldDB" id="A0A3B1IKW6"/>
<keyword evidence="4" id="KW-1185">Reference proteome</keyword>
<keyword evidence="2" id="KW-0812">Transmembrane</keyword>
<dbReference type="KEGG" id="amex:103024536"/>
<evidence type="ECO:0000256" key="1">
    <source>
        <dbReference type="SAM" id="MobiDB-lite"/>
    </source>
</evidence>
<dbReference type="PANTHER" id="PTHR14796:SF3">
    <property type="entry name" value="NEURENSIN 1-LIKE-RELATED"/>
    <property type="match status" value="1"/>
</dbReference>
<dbReference type="RefSeq" id="XP_007249479.1">
    <property type="nucleotide sequence ID" value="XM_007249417.4"/>
</dbReference>
<dbReference type="InParanoid" id="A0A3B1IKW6"/>
<dbReference type="Ensembl" id="ENSAMXT00000045380.1">
    <property type="protein sequence ID" value="ENSAMXP00000029874.1"/>
    <property type="gene ID" value="ENSAMXG00000043834.1"/>
</dbReference>
<dbReference type="PANTHER" id="PTHR14796">
    <property type="entry name" value="NEURENSIN 1-RELATED"/>
    <property type="match status" value="1"/>
</dbReference>
<keyword evidence="2" id="KW-0472">Membrane</keyword>
<dbReference type="STRING" id="7994.ENSAMXP00000029874"/>
<dbReference type="Bgee" id="ENSAMXG00000043834">
    <property type="expression patterns" value="Expressed in brain and 3 other cell types or tissues"/>
</dbReference>
<proteinExistence type="predicted"/>
<dbReference type="Proteomes" id="UP000018467">
    <property type="component" value="Unassembled WGS sequence"/>
</dbReference>
<dbReference type="GO" id="GO:0043005">
    <property type="term" value="C:neuron projection"/>
    <property type="evidence" value="ECO:0007669"/>
    <property type="project" value="TreeGrafter"/>
</dbReference>
<reference evidence="4" key="2">
    <citation type="journal article" date="2014" name="Nat. Commun.">
        <title>The cavefish genome reveals candidate genes for eye loss.</title>
        <authorList>
            <person name="McGaugh S.E."/>
            <person name="Gross J.B."/>
            <person name="Aken B."/>
            <person name="Blin M."/>
            <person name="Borowsky R."/>
            <person name="Chalopin D."/>
            <person name="Hinaux H."/>
            <person name="Jeffery W.R."/>
            <person name="Keene A."/>
            <person name="Ma L."/>
            <person name="Minx P."/>
            <person name="Murphy D."/>
            <person name="O'Quin K.E."/>
            <person name="Retaux S."/>
            <person name="Rohner N."/>
            <person name="Searle S.M."/>
            <person name="Stahl B.A."/>
            <person name="Tabin C."/>
            <person name="Volff J.N."/>
            <person name="Yoshizawa M."/>
            <person name="Warren W.C."/>
        </authorList>
    </citation>
    <scope>NUCLEOTIDE SEQUENCE [LARGE SCALE GENOMIC DNA]</scope>
    <source>
        <strain evidence="4">female</strain>
    </source>
</reference>
<dbReference type="OMA" id="GSSCLQF"/>
<feature type="region of interest" description="Disordered" evidence="1">
    <location>
        <begin position="146"/>
        <end position="203"/>
    </location>
</feature>
<dbReference type="Pfam" id="PF14927">
    <property type="entry name" value="Neurensin"/>
    <property type="match status" value="1"/>
</dbReference>
<sequence>MASCPEVSGSERAARFKRMAGSGCHGFGVRSYLHHFYECTASMWEQEDAESRSASPQWWSSGLCKVSLAFGAVVLAVGLVVLTVGFAIPSRIEAFGEGELLFVDRQAVQYNQGLHMCVQAGTGMLSLGGLLMAAGLLVSAFSKPVGREGERSPQTAGRERKGVRGAQREPSNTSLVTKAPSPAAGDGAVPVSLSKVENVQPTL</sequence>
<reference evidence="3" key="3">
    <citation type="submission" date="2025-08" db="UniProtKB">
        <authorList>
            <consortium name="Ensembl"/>
        </authorList>
    </citation>
    <scope>IDENTIFICATION</scope>
</reference>
<dbReference type="GO" id="GO:0043025">
    <property type="term" value="C:neuronal cell body"/>
    <property type="evidence" value="ECO:0007669"/>
    <property type="project" value="TreeGrafter"/>
</dbReference>
<feature type="transmembrane region" description="Helical" evidence="2">
    <location>
        <begin position="66"/>
        <end position="88"/>
    </location>
</feature>
<dbReference type="CTD" id="100007978"/>
<reference evidence="4" key="1">
    <citation type="submission" date="2013-03" db="EMBL/GenBank/DDBJ databases">
        <authorList>
            <person name="Jeffery W."/>
            <person name="Warren W."/>
            <person name="Wilson R.K."/>
        </authorList>
    </citation>
    <scope>NUCLEOTIDE SEQUENCE</scope>
    <source>
        <strain evidence="4">female</strain>
    </source>
</reference>
<protein>
    <submittedName>
        <fullName evidence="3">Neurensin 1-like</fullName>
    </submittedName>
</protein>